<dbReference type="CDD" id="cd00198">
    <property type="entry name" value="vWFA"/>
    <property type="match status" value="1"/>
</dbReference>
<evidence type="ECO:0000256" key="1">
    <source>
        <dbReference type="SAM" id="Phobius"/>
    </source>
</evidence>
<keyword evidence="1" id="KW-0472">Membrane</keyword>
<dbReference type="Pfam" id="PF00092">
    <property type="entry name" value="VWA"/>
    <property type="match status" value="1"/>
</dbReference>
<evidence type="ECO:0000259" key="2">
    <source>
        <dbReference type="PROSITE" id="PS50234"/>
    </source>
</evidence>
<dbReference type="Gene3D" id="2.60.40.3440">
    <property type="match status" value="3"/>
</dbReference>
<dbReference type="KEGG" id="ngr:NAEGRDRAFT_88168"/>
<dbReference type="STRING" id="5762.D2VE42"/>
<dbReference type="Proteomes" id="UP000006671">
    <property type="component" value="Unassembled WGS sequence"/>
</dbReference>
<protein>
    <submittedName>
        <fullName evidence="3">von Willebrand factor type A domain-containing protein</fullName>
    </submittedName>
</protein>
<dbReference type="GO" id="GO:0005509">
    <property type="term" value="F:calcium ion binding"/>
    <property type="evidence" value="ECO:0007669"/>
    <property type="project" value="InterPro"/>
</dbReference>
<dbReference type="EMBL" id="GG738866">
    <property type="protein sequence ID" value="EFC44729.1"/>
    <property type="molecule type" value="Genomic_DNA"/>
</dbReference>
<dbReference type="InterPro" id="IPR015919">
    <property type="entry name" value="Cadherin-like_sf"/>
</dbReference>
<dbReference type="GeneID" id="8848264"/>
<dbReference type="InterPro" id="IPR002035">
    <property type="entry name" value="VWF_A"/>
</dbReference>
<dbReference type="RefSeq" id="XP_002677473.1">
    <property type="nucleotide sequence ID" value="XM_002677427.1"/>
</dbReference>
<dbReference type="Gene3D" id="3.40.50.410">
    <property type="entry name" value="von Willebrand factor, type A domain"/>
    <property type="match status" value="1"/>
</dbReference>
<keyword evidence="1" id="KW-0812">Transmembrane</keyword>
<reference evidence="3 4" key="1">
    <citation type="journal article" date="2010" name="Cell">
        <title>The genome of Naegleria gruberi illuminates early eukaryotic versatility.</title>
        <authorList>
            <person name="Fritz-Laylin L.K."/>
            <person name="Prochnik S.E."/>
            <person name="Ginger M.L."/>
            <person name="Dacks J.B."/>
            <person name="Carpenter M.L."/>
            <person name="Field M.C."/>
            <person name="Kuo A."/>
            <person name="Paredez A."/>
            <person name="Chapman J."/>
            <person name="Pham J."/>
            <person name="Shu S."/>
            <person name="Neupane R."/>
            <person name="Cipriano M."/>
            <person name="Mancuso J."/>
            <person name="Tu H."/>
            <person name="Salamov A."/>
            <person name="Lindquist E."/>
            <person name="Shapiro H."/>
            <person name="Lucas S."/>
            <person name="Grigoriev I.V."/>
            <person name="Cande W.Z."/>
            <person name="Fulton C."/>
            <person name="Rokhsar D.S."/>
            <person name="Dawson S.C."/>
        </authorList>
    </citation>
    <scope>NUCLEOTIDE SEQUENCE [LARGE SCALE GENOMIC DNA]</scope>
    <source>
        <strain evidence="3 4">NEG-M</strain>
    </source>
</reference>
<dbReference type="SUPFAM" id="SSF49313">
    <property type="entry name" value="Cadherin-like"/>
    <property type="match status" value="1"/>
</dbReference>
<gene>
    <name evidence="3" type="ORF">NAEGRDRAFT_88168</name>
</gene>
<dbReference type="InterPro" id="IPR050525">
    <property type="entry name" value="ECM_Assembly_Org"/>
</dbReference>
<organism evidence="4">
    <name type="scientific">Naegleria gruberi</name>
    <name type="common">Amoeba</name>
    <dbReference type="NCBI Taxonomy" id="5762"/>
    <lineage>
        <taxon>Eukaryota</taxon>
        <taxon>Discoba</taxon>
        <taxon>Heterolobosea</taxon>
        <taxon>Tetramitia</taxon>
        <taxon>Eutetramitia</taxon>
        <taxon>Vahlkampfiidae</taxon>
        <taxon>Naegleria</taxon>
    </lineage>
</organism>
<dbReference type="PROSITE" id="PS50234">
    <property type="entry name" value="VWFA"/>
    <property type="match status" value="1"/>
</dbReference>
<dbReference type="InParanoid" id="D2VE42"/>
<keyword evidence="4" id="KW-1185">Reference proteome</keyword>
<evidence type="ECO:0000313" key="4">
    <source>
        <dbReference type="Proteomes" id="UP000006671"/>
    </source>
</evidence>
<dbReference type="SMART" id="SM00327">
    <property type="entry name" value="VWA"/>
    <property type="match status" value="1"/>
</dbReference>
<dbReference type="VEuPathDB" id="AmoebaDB:NAEGRDRAFT_88168"/>
<dbReference type="Gene3D" id="2.60.40.2810">
    <property type="match status" value="2"/>
</dbReference>
<dbReference type="PANTHER" id="PTHR24020">
    <property type="entry name" value="COLLAGEN ALPHA"/>
    <property type="match status" value="1"/>
</dbReference>
<feature type="transmembrane region" description="Helical" evidence="1">
    <location>
        <begin position="31"/>
        <end position="57"/>
    </location>
</feature>
<proteinExistence type="predicted"/>
<evidence type="ECO:0000313" key="3">
    <source>
        <dbReference type="EMBL" id="EFC44729.1"/>
    </source>
</evidence>
<dbReference type="Gene3D" id="2.60.40.10">
    <property type="entry name" value="Immunoglobulins"/>
    <property type="match status" value="1"/>
</dbReference>
<dbReference type="Pfam" id="PF17963">
    <property type="entry name" value="Big_9"/>
    <property type="match status" value="10"/>
</dbReference>
<dbReference type="InterPro" id="IPR013783">
    <property type="entry name" value="Ig-like_fold"/>
</dbReference>
<keyword evidence="1" id="KW-1133">Transmembrane helix</keyword>
<dbReference type="InterPro" id="IPR036465">
    <property type="entry name" value="vWFA_dom_sf"/>
</dbReference>
<dbReference type="SUPFAM" id="SSF53300">
    <property type="entry name" value="vWA-like"/>
    <property type="match status" value="1"/>
</dbReference>
<feature type="domain" description="VWFA" evidence="2">
    <location>
        <begin position="2016"/>
        <end position="2124"/>
    </location>
</feature>
<sequence>MPEILGSTTASKQVLGLNISLLKGGTISQTIVGAIITSLVIASTVATIVLVTTGIGYSPPVAELDVASTFKRVPVTIDVLHNDRDPRGGNLTLTQIVSPPSFGTARILSQSKIVYQSRGAFMGNDSFSYEVTNGYATANATVRVSVVNRPPQAVPIYKKISKNANKALIDIFNYIGDSDEKIFDIDNDELLAVSFGDQQIISGNSHIVGSIQVDPYNGYLYTPVPNFNGIEMFNYTITDGNDTDSSTVTVEVDNDAPTAVDDYFRTPKYSGIKLNVLANDYDINNDEVNITNAIGAGYGATQVSEKSIYYYTSSVLNTKYTDTFEYSITDGQKEASAIVFIEVYNSEPIVYSKVVQVAKSSSNNTITVDYNDPDRKDLVTVSRITPVLSSLNPPAKLMLAKTYEQVRFECCDWIKVETNNYTIVFAPTPGIVYTQTLDIVMSDGESEGNGRITIQVVNTPPVAVDDHAECNKNQQIYVNVAANDYDVNEGDTALIQLSNVNWNSNTEQGGSITRINSTHVLYIPKKNFLGTDIAQYVITDQSKDQNGNPDSTSYSTGKLIVQVVNNPPTPADDEFTISKGISSVLNVLDNDSDPNDGYGSVSVINSVSTSSIKNILASIVKGSKDILEYLAVNEEYVDFLTYDVTDADGMTSTYKANVKLNVVNDAPVAENDVYETKWNRSVSCSVKDNDKDINGDLSKSTISISKNPTHGSVQVIGDLVTYTPYNGFVGSDSFQYTLNDGSSANAVSNAATVTVNVINNAPVTQQDTATTHWRNTDGVFINPLLNDSDPDNDEIVLSRTSSTDGTSSLVSTTFLKFIPNQSTPSTGDKQVSYTVSDWNKESDGKIIVTITNTKPIASDDQYTLHWAASATNLNVLENDADPDSDPISLGNVKGSTAAVKNGNSVSYTPKKDGKQDTFQYSAFDRVDYSTDATVTVSFTNNDKPVASDVSTTLHWRVFASQSNQQDFTVYSKQTDFDGDSLTLSVTETANCAKTTDSIAKVRVKGPSNQVGTYSCSFSVSDGLDTSGIKTASVNVYNNAPTCSDIVVAFNPQFVESGQTYLLGSSVSDADSNDFPFLAPVDPAGTIQTGDIFRVDLSDAKKLYFKPNTNTGDRNYRYKVSDGISKSAECNFKIIVNSLDSGDYNQAYDVHWNSTNFQVPILAPFVGKSITIKSKKTNPSQGQATVDADNQKVYFTPARKLYVDSFVVVVTDGTFDNDVTVTLSTYNTNPTASVPTQTMNWGTSKTINLLQNYADKDMTDGFESIGKISSVSSAVKGTVSLSGNNAIYTAPDLYIGSDSFTATATDGLATVTFTVNINLINSAPIVTNKDISIHWSKHAAGYAIDLSTGSSDPENNPLTFAVSSASISPSSAGTVTFSSPSSGVVKAGSSVYLGKFTFSFSASDRLISTPGSVAVTVINDMATPIADSANVHWRQTGVELNPITKYEPTLKDTDGDSLTISAVKAQKGSVTIHTSKTAIVYNAPSNAIGQDVVTYRFTDGAQSLEDSRTVVNVNLYNNAPSAVAQSASTKWHLPVQVPLTSACTDTDSWDSNFVTFNGAVSNIIGGSVSVSNRIVTFTPSLTLAQYTKSGDVYTGTASFNFQCTDGLATAVNPGVATITVTNNAPTGTGKSVTIQRDYTRTSYDFAWTDMATYSDIDGNSVSLIKFSSSDSAISISTIGNTIRLTTPRDVRGVKIISFKLFDGLHESTNELKFTVEFLNTAPVCKAASVSLAKRQSYDLSQLFSATDVNNDVLRHTLSGAVPAEFGSTSGTVFTSAASRSGVTSVSYTTTDGQDTSSPCVITITITNNAPIAQDAGYSFKPDPANLIHTFTYTATDPDGDSLTYSSSSNNCVSGALATTLSISSSGVITFNRKSSAVAGVCTMSVTVVDNNNPSASDTATVTFTITATPPTARDDRFQINQGQTIRIFTSQILANDNDEYGSATSLTFVSFECPAGYCHSTPRLVTYNGQQAIELDSDQKTCQADKFKYTMRTNLGAERQADVFIEFKNCYCAAKIDFVFLYDSSGSIGGTNFNKMRDLGKRIIGRMQLAEDAIKVSIVRFHSSGVRALSLTSNGATVNNTFTSMTYDAGNTATIAGMRMAVDALRPANGGRADADKVIYVLTDGLGNVPCSCSQCETEWSSTPSVYPKTVQQDILNTLSGTSRTNALRNMCAYQFSDSSVLNGKTCSYCSGGNAAYCLPCADAVPIAKKINSWKRDANGIVPNDPDNPYNGNNRVQWKVVAMAVGNAMTDVWGARQIQGMNYDASRAITVSWTDLSSTMSEIVDQSCNQVNVETAQ</sequence>
<accession>D2VE42</accession>
<dbReference type="PANTHER" id="PTHR24020:SF20">
    <property type="entry name" value="PH DOMAIN-CONTAINING PROTEIN"/>
    <property type="match status" value="1"/>
</dbReference>
<name>D2VE42_NAEGR</name>
<dbReference type="GO" id="GO:0016020">
    <property type="term" value="C:membrane"/>
    <property type="evidence" value="ECO:0007669"/>
    <property type="project" value="InterPro"/>
</dbReference>
<dbReference type="NCBIfam" id="NF012211">
    <property type="entry name" value="tand_rpt_95"/>
    <property type="match status" value="3"/>
</dbReference>
<dbReference type="OrthoDB" id="10256829at2759"/>